<keyword evidence="2" id="KW-1185">Reference proteome</keyword>
<accession>A0A135LQN4</accession>
<protein>
    <submittedName>
        <fullName evidence="1">Uncharacterized protein</fullName>
    </submittedName>
</protein>
<organism evidence="1 2">
    <name type="scientific">Penicillium patulum</name>
    <name type="common">Penicillium griseofulvum</name>
    <dbReference type="NCBI Taxonomy" id="5078"/>
    <lineage>
        <taxon>Eukaryota</taxon>
        <taxon>Fungi</taxon>
        <taxon>Dikarya</taxon>
        <taxon>Ascomycota</taxon>
        <taxon>Pezizomycotina</taxon>
        <taxon>Eurotiomycetes</taxon>
        <taxon>Eurotiomycetidae</taxon>
        <taxon>Eurotiales</taxon>
        <taxon>Aspergillaceae</taxon>
        <taxon>Penicillium</taxon>
    </lineage>
</organism>
<dbReference type="Gene3D" id="2.170.15.10">
    <property type="entry name" value="Proaerolysin, chain A, domain 3"/>
    <property type="match status" value="1"/>
</dbReference>
<dbReference type="CDD" id="cd20231">
    <property type="entry name" value="PFM_jacalin-like"/>
    <property type="match status" value="1"/>
</dbReference>
<comment type="caution">
    <text evidence="1">The sequence shown here is derived from an EMBL/GenBank/DDBJ whole genome shotgun (WGS) entry which is preliminary data.</text>
</comment>
<dbReference type="OrthoDB" id="4758433at2759"/>
<dbReference type="OMA" id="PCASEES"/>
<dbReference type="SUPFAM" id="SSF56973">
    <property type="entry name" value="Aerolisin/ETX pore-forming domain"/>
    <property type="match status" value="1"/>
</dbReference>
<proteinExistence type="predicted"/>
<evidence type="ECO:0000313" key="1">
    <source>
        <dbReference type="EMBL" id="KXG51285.1"/>
    </source>
</evidence>
<evidence type="ECO:0000313" key="2">
    <source>
        <dbReference type="Proteomes" id="UP000070168"/>
    </source>
</evidence>
<sequence>MPTPPMAPDLFSQLYCEDNGDIGEKPSNVHSAHTEQSIFSVITPPNTITFWSNYAMKATVGDGSMKVGVPNGNSSTLRLSLGQKCDSASIWTANDSSFNGIKIVSGNQTLKAGPCTGTEHPLNMGSGLLVGIKASASSEGNPTKIYSINLMFLKPVKSLVSKVTKIDLPHGRQGIYPVTVDYYNFTNNNRGKSEETWTWSNSISKHTTTSWHQNASVTFGASMSVSAGVPGIIGVSDSAQWSITAGISHDQSESVDKTLQWNVNGTLKYGETVHCVALSQEGKVDVDYESEVTVTLQSGQTFTFEETGRFKRVDYSSVDVQTK</sequence>
<dbReference type="RefSeq" id="XP_040649821.1">
    <property type="nucleotide sequence ID" value="XM_040797259.1"/>
</dbReference>
<dbReference type="GeneID" id="63712559"/>
<dbReference type="EMBL" id="LHQR01000033">
    <property type="protein sequence ID" value="KXG51285.1"/>
    <property type="molecule type" value="Genomic_DNA"/>
</dbReference>
<dbReference type="AlphaFoldDB" id="A0A135LQN4"/>
<gene>
    <name evidence="1" type="ORF">PGRI_095460</name>
</gene>
<reference evidence="1 2" key="1">
    <citation type="journal article" date="2016" name="BMC Genomics">
        <title>Genome sequencing and secondary metabolism of the postharvest pathogen Penicillium griseofulvum.</title>
        <authorList>
            <person name="Banani H."/>
            <person name="Marcet-Houben M."/>
            <person name="Ballester A.R."/>
            <person name="Abbruscato P."/>
            <person name="Gonzalez-Candelas L."/>
            <person name="Gabaldon T."/>
            <person name="Spadaro D."/>
        </authorList>
    </citation>
    <scope>NUCLEOTIDE SEQUENCE [LARGE SCALE GENOMIC DNA]</scope>
    <source>
        <strain evidence="1 2">PG3</strain>
    </source>
</reference>
<dbReference type="Proteomes" id="UP000070168">
    <property type="component" value="Unassembled WGS sequence"/>
</dbReference>
<name>A0A135LQN4_PENPA</name>